<evidence type="ECO:0000313" key="4">
    <source>
        <dbReference type="Proteomes" id="UP000033163"/>
    </source>
</evidence>
<dbReference type="InterPro" id="IPR012854">
    <property type="entry name" value="Cu_amine_oxidase-like_N"/>
</dbReference>
<dbReference type="HOGENOM" id="CLU_079050_0_0_9"/>
<dbReference type="STRING" id="483937.AMQ84_03090"/>
<gene>
    <name evidence="3" type="ORF">PRIO_4302</name>
</gene>
<dbReference type="Pfam" id="PF07833">
    <property type="entry name" value="Cu_amine_oxidN1"/>
    <property type="match status" value="1"/>
</dbReference>
<accession>A0A0E4HBH7</accession>
<organism evidence="3 4">
    <name type="scientific">Paenibacillus riograndensis SBR5</name>
    <dbReference type="NCBI Taxonomy" id="1073571"/>
    <lineage>
        <taxon>Bacteria</taxon>
        <taxon>Bacillati</taxon>
        <taxon>Bacillota</taxon>
        <taxon>Bacilli</taxon>
        <taxon>Bacillales</taxon>
        <taxon>Paenibacillaceae</taxon>
        <taxon>Paenibacillus</taxon>
        <taxon>Paenibacillus sonchi group</taxon>
    </lineage>
</organism>
<feature type="domain" description="Copper amine oxidase-like N-terminal" evidence="2">
    <location>
        <begin position="33"/>
        <end position="141"/>
    </location>
</feature>
<dbReference type="EMBL" id="LN831776">
    <property type="protein sequence ID" value="CQR56704.1"/>
    <property type="molecule type" value="Genomic_DNA"/>
</dbReference>
<dbReference type="PATRIC" id="fig|1073571.4.peg.4607"/>
<protein>
    <submittedName>
        <fullName evidence="3">Putative secreted protein</fullName>
    </submittedName>
</protein>
<dbReference type="Gene3D" id="3.30.457.10">
    <property type="entry name" value="Copper amine oxidase-like, N-terminal domain"/>
    <property type="match status" value="2"/>
</dbReference>
<evidence type="ECO:0000256" key="1">
    <source>
        <dbReference type="SAM" id="SignalP"/>
    </source>
</evidence>
<evidence type="ECO:0000259" key="2">
    <source>
        <dbReference type="Pfam" id="PF07833"/>
    </source>
</evidence>
<reference evidence="4" key="1">
    <citation type="submission" date="2015-03" db="EMBL/GenBank/DDBJ databases">
        <authorList>
            <person name="Wibberg D."/>
        </authorList>
    </citation>
    <scope>NUCLEOTIDE SEQUENCE [LARGE SCALE GENOMIC DNA]</scope>
</reference>
<name>A0A0E4HBH7_9BACL</name>
<dbReference type="AlphaFoldDB" id="A0A0E4HBH7"/>
<feature type="signal peptide" evidence="1">
    <location>
        <begin position="1"/>
        <end position="25"/>
    </location>
</feature>
<dbReference type="SUPFAM" id="SSF55383">
    <property type="entry name" value="Copper amine oxidase, domain N"/>
    <property type="match status" value="1"/>
</dbReference>
<dbReference type="KEGG" id="pri:PRIO_4302"/>
<sequence length="317" mass="35156">MNKRQILSGTLAAFLSLMPLTDVFAANTPSIIVNSKAVKTEVIPILKNGVTLVPVKTISELPNTTISWDNASKTVTVVNKITQQTSTFKLNSKYVIIGNERKEIQVPVSIINGRVFVPLRVISEASGAVVVWEQQKQTVYIAKPTNQTIKDLESSDLSVRRKAAVSGTPKVDALTSPSADRKVNNNDVFYFPKGESNQYFYLYGDVIEYHQIKNNIDYKTWQANIGSSNDYIQLINNKEGLAFKGNVGVLSEEGIRPKITGEYVYYNMAIMGGIARYGLVNSEGKVTELGMNDDITSIKDFFIIPNEQRGYSHVDSK</sequence>
<dbReference type="InterPro" id="IPR036582">
    <property type="entry name" value="Mao_N_sf"/>
</dbReference>
<dbReference type="Proteomes" id="UP000033163">
    <property type="component" value="Chromosome I"/>
</dbReference>
<feature type="chain" id="PRO_5002420731" evidence="1">
    <location>
        <begin position="26"/>
        <end position="317"/>
    </location>
</feature>
<dbReference type="RefSeq" id="WP_046504588.1">
    <property type="nucleotide sequence ID" value="NZ_LN831776.1"/>
</dbReference>
<proteinExistence type="predicted"/>
<keyword evidence="1" id="KW-0732">Signal</keyword>
<evidence type="ECO:0000313" key="3">
    <source>
        <dbReference type="EMBL" id="CQR56704.1"/>
    </source>
</evidence>